<dbReference type="GO" id="GO:0005634">
    <property type="term" value="C:nucleus"/>
    <property type="evidence" value="ECO:0007669"/>
    <property type="project" value="UniProtKB-SubCell"/>
</dbReference>
<dbReference type="EMBL" id="MU253839">
    <property type="protein sequence ID" value="KAG9245582.1"/>
    <property type="molecule type" value="Genomic_DNA"/>
</dbReference>
<evidence type="ECO:0000256" key="4">
    <source>
        <dbReference type="ARBA" id="ARBA00023242"/>
    </source>
</evidence>
<evidence type="ECO:0000313" key="8">
    <source>
        <dbReference type="EMBL" id="KAG9245582.1"/>
    </source>
</evidence>
<feature type="compositionally biased region" description="Basic and acidic residues" evidence="6">
    <location>
        <begin position="597"/>
        <end position="613"/>
    </location>
</feature>
<feature type="region of interest" description="Disordered" evidence="6">
    <location>
        <begin position="1"/>
        <end position="47"/>
    </location>
</feature>
<dbReference type="PROSITE" id="PS50815">
    <property type="entry name" value="HORMA"/>
    <property type="match status" value="1"/>
</dbReference>
<evidence type="ECO:0000256" key="3">
    <source>
        <dbReference type="ARBA" id="ARBA00022454"/>
    </source>
</evidence>
<dbReference type="GO" id="GO:0051321">
    <property type="term" value="P:meiotic cell cycle"/>
    <property type="evidence" value="ECO:0007669"/>
    <property type="project" value="UniProtKB-KW"/>
</dbReference>
<dbReference type="InterPro" id="IPR051294">
    <property type="entry name" value="HORMA_MeioticProgression"/>
</dbReference>
<dbReference type="InterPro" id="IPR036570">
    <property type="entry name" value="HORMA_dom_sf"/>
</dbReference>
<dbReference type="OrthoDB" id="1928087at2759"/>
<feature type="domain" description="HORMA" evidence="7">
    <location>
        <begin position="63"/>
        <end position="299"/>
    </location>
</feature>
<keyword evidence="3" id="KW-0158">Chromosome</keyword>
<reference evidence="8" key="1">
    <citation type="journal article" date="2021" name="IMA Fungus">
        <title>Genomic characterization of three marine fungi, including Emericellopsis atlantica sp. nov. with signatures of a generalist lifestyle and marine biomass degradation.</title>
        <authorList>
            <person name="Hagestad O.C."/>
            <person name="Hou L."/>
            <person name="Andersen J.H."/>
            <person name="Hansen E.H."/>
            <person name="Altermark B."/>
            <person name="Li C."/>
            <person name="Kuhnert E."/>
            <person name="Cox R.J."/>
            <person name="Crous P.W."/>
            <person name="Spatafora J.W."/>
            <person name="Lail K."/>
            <person name="Amirebrahimi M."/>
            <person name="Lipzen A."/>
            <person name="Pangilinan J."/>
            <person name="Andreopoulos W."/>
            <person name="Hayes R.D."/>
            <person name="Ng V."/>
            <person name="Grigoriev I.V."/>
            <person name="Jackson S.A."/>
            <person name="Sutton T.D.S."/>
            <person name="Dobson A.D.W."/>
            <person name="Rama T."/>
        </authorList>
    </citation>
    <scope>NUCLEOTIDE SEQUENCE</scope>
    <source>
        <strain evidence="8">TRa3180A</strain>
    </source>
</reference>
<evidence type="ECO:0000256" key="5">
    <source>
        <dbReference type="ARBA" id="ARBA00023254"/>
    </source>
</evidence>
<evidence type="ECO:0000256" key="1">
    <source>
        <dbReference type="ARBA" id="ARBA00004123"/>
    </source>
</evidence>
<keyword evidence="5" id="KW-0469">Meiosis</keyword>
<feature type="compositionally biased region" description="Polar residues" evidence="6">
    <location>
        <begin position="10"/>
        <end position="24"/>
    </location>
</feature>
<dbReference type="SUPFAM" id="SSF57903">
    <property type="entry name" value="FYVE/PHD zinc finger"/>
    <property type="match status" value="1"/>
</dbReference>
<comment type="caution">
    <text evidence="8">The sequence shown here is derived from an EMBL/GenBank/DDBJ whole genome shotgun (WGS) entry which is preliminary data.</text>
</comment>
<evidence type="ECO:0000313" key="9">
    <source>
        <dbReference type="Proteomes" id="UP000887226"/>
    </source>
</evidence>
<evidence type="ECO:0000256" key="6">
    <source>
        <dbReference type="SAM" id="MobiDB-lite"/>
    </source>
</evidence>
<dbReference type="InterPro" id="IPR003511">
    <property type="entry name" value="HORMA_dom"/>
</dbReference>
<dbReference type="PANTHER" id="PTHR48225">
    <property type="entry name" value="HORMA DOMAIN-CONTAINING PROTEIN 1"/>
    <property type="match status" value="1"/>
</dbReference>
<keyword evidence="9" id="KW-1185">Reference proteome</keyword>
<dbReference type="Proteomes" id="UP000887226">
    <property type="component" value="Unassembled WGS sequence"/>
</dbReference>
<dbReference type="InterPro" id="IPR013083">
    <property type="entry name" value="Znf_RING/FYVE/PHD"/>
</dbReference>
<dbReference type="SUPFAM" id="SSF56019">
    <property type="entry name" value="The spindle assembly checkpoint protein mad2"/>
    <property type="match status" value="1"/>
</dbReference>
<dbReference type="Gene3D" id="3.30.40.10">
    <property type="entry name" value="Zinc/RING finger domain, C3HC4 (zinc finger)"/>
    <property type="match status" value="1"/>
</dbReference>
<sequence length="622" mass="69148">MARSKKPAAPTQNAGSKKSSVTVRSQKKPMAQVDAGERSRPVAASPRPVLVQRTAQEVIVDTVQSFELVRCVILATISAVTWGRDMFNDKHFIGRMYDTTNPDPSYEAFVRGDHGFSQEKHNDKIFTWMILIPGPNPGANKLLRWLDDGVALALEKKYLSKIQLLVYEDSNADAKVLEAYVIDISYDNPEGVPAVQVSVRSGDDTGDEPQGRTLMMTEAKSNIKRLLNNIIVHAQALGNTLPEIPIQGAMTMKLEYNDSCPSDWVTPGFKASTSGDALSGMKFRSHTADTGRHHISVSFFNNHSHNHNHPNSTLPQTPLVCEQPPSSQSSTIGGDETQEIGLRTLAKIGVTRGLNGPTQDTQQLTSGSASTTPVALNRTYTQPILDRIAGARAEARHKDIDDADYPPKIKCECRVDTNSKEALLACAVCNGFVHRECYGFLSSDQTPEPFVCYTCLLLNEDHHLWQKKIRDCVKRRALQFLSAGGNPWELEAHLDCNHEFLSGFLDELQDEGCISWDKKGLKRWGKEKGLSGEEFPLRFINNGVYFQPNKDLEHLFGLPPLPESRKRKMLEDSSTLVVEEASQAALTPKVSQKKRNTKAERSKKVLHATHDDPESPWVFHRS</sequence>
<evidence type="ECO:0000256" key="2">
    <source>
        <dbReference type="ARBA" id="ARBA00004286"/>
    </source>
</evidence>
<dbReference type="Pfam" id="PF02301">
    <property type="entry name" value="HORMA"/>
    <property type="match status" value="1"/>
</dbReference>
<keyword evidence="4" id="KW-0539">Nucleus</keyword>
<evidence type="ECO:0000259" key="7">
    <source>
        <dbReference type="PROSITE" id="PS50815"/>
    </source>
</evidence>
<comment type="subcellular location">
    <subcellularLocation>
        <location evidence="2">Chromosome</location>
    </subcellularLocation>
    <subcellularLocation>
        <location evidence="1">Nucleus</location>
    </subcellularLocation>
</comment>
<feature type="region of interest" description="Disordered" evidence="6">
    <location>
        <begin position="586"/>
        <end position="622"/>
    </location>
</feature>
<organism evidence="8 9">
    <name type="scientific">Calycina marina</name>
    <dbReference type="NCBI Taxonomy" id="1763456"/>
    <lineage>
        <taxon>Eukaryota</taxon>
        <taxon>Fungi</taxon>
        <taxon>Dikarya</taxon>
        <taxon>Ascomycota</taxon>
        <taxon>Pezizomycotina</taxon>
        <taxon>Leotiomycetes</taxon>
        <taxon>Helotiales</taxon>
        <taxon>Pezizellaceae</taxon>
        <taxon>Calycina</taxon>
    </lineage>
</organism>
<name>A0A9P7Z5N5_9HELO</name>
<dbReference type="GO" id="GO:0005694">
    <property type="term" value="C:chromosome"/>
    <property type="evidence" value="ECO:0007669"/>
    <property type="project" value="UniProtKB-SubCell"/>
</dbReference>
<dbReference type="PANTHER" id="PTHR48225:SF7">
    <property type="entry name" value="MEIOSIS-SPECIFIC PROTEIN HOP1"/>
    <property type="match status" value="1"/>
</dbReference>
<dbReference type="InterPro" id="IPR011011">
    <property type="entry name" value="Znf_FYVE_PHD"/>
</dbReference>
<dbReference type="Gene3D" id="3.30.900.10">
    <property type="entry name" value="HORMA domain"/>
    <property type="match status" value="1"/>
</dbReference>
<gene>
    <name evidence="8" type="ORF">BJ878DRAFT_8588</name>
</gene>
<protein>
    <submittedName>
        <fullName evidence="8">HORMA domain-containing protein</fullName>
    </submittedName>
</protein>
<proteinExistence type="predicted"/>
<accession>A0A9P7Z5N5</accession>
<dbReference type="AlphaFoldDB" id="A0A9P7Z5N5"/>